<evidence type="ECO:0000313" key="1">
    <source>
        <dbReference type="EMBL" id="QNG50884.1"/>
    </source>
</evidence>
<evidence type="ECO:0000313" key="2">
    <source>
        <dbReference type="Proteomes" id="UP000515728"/>
    </source>
</evidence>
<name>A0A7G7MDM3_9PSEU</name>
<dbReference type="AlphaFoldDB" id="A0A7G7MDM3"/>
<keyword evidence="2" id="KW-1185">Reference proteome</keyword>
<dbReference type="Proteomes" id="UP000515728">
    <property type="component" value="Chromosome"/>
</dbReference>
<sequence length="106" mass="11558">MTIMTCPAATATRAACTDGCTIDPALRAHHDRLLTVEHDADEVLELMELAVTWGELEYADEPLVGPDRWIEFAATHVWVDADRAERIFSLAADVAARSAVPVRIAA</sequence>
<organism evidence="1 2">
    <name type="scientific">Pseudonocardia petroleophila</name>
    <dbReference type="NCBI Taxonomy" id="37331"/>
    <lineage>
        <taxon>Bacteria</taxon>
        <taxon>Bacillati</taxon>
        <taxon>Actinomycetota</taxon>
        <taxon>Actinomycetes</taxon>
        <taxon>Pseudonocardiales</taxon>
        <taxon>Pseudonocardiaceae</taxon>
        <taxon>Pseudonocardia</taxon>
    </lineage>
</organism>
<gene>
    <name evidence="1" type="ORF">H6H00_22190</name>
</gene>
<reference evidence="1 2" key="1">
    <citation type="submission" date="2020-08" db="EMBL/GenBank/DDBJ databases">
        <authorList>
            <person name="Mo P."/>
        </authorList>
    </citation>
    <scope>NUCLEOTIDE SEQUENCE [LARGE SCALE GENOMIC DNA]</scope>
    <source>
        <strain evidence="1 2">CGMCC 4.1532</strain>
    </source>
</reference>
<dbReference type="KEGG" id="ppel:H6H00_22190"/>
<accession>A0A7G7MDM3</accession>
<proteinExistence type="predicted"/>
<dbReference type="EMBL" id="CP060131">
    <property type="protein sequence ID" value="QNG50884.1"/>
    <property type="molecule type" value="Genomic_DNA"/>
</dbReference>
<dbReference type="RefSeq" id="WP_185717645.1">
    <property type="nucleotide sequence ID" value="NZ_BAAAWI010000001.1"/>
</dbReference>
<protein>
    <submittedName>
        <fullName evidence="1">Uncharacterized protein</fullName>
    </submittedName>
</protein>